<feature type="domain" description="Spore protein YkvP/CgeB glycosyl transferase-like" evidence="1">
    <location>
        <begin position="273"/>
        <end position="380"/>
    </location>
</feature>
<sequence length="395" mass="43245">MGVFHYFAPVNFIEYEKLTGFKLLVGAASRKVIAVCEAMNLVGINSQVTTGAVTGGSPECGRGRYLPSATFTHGSTTIQFLPSFGLPGLNRILAAFGYLKTALFNVEPSDKVLLYNFYPEYIPAAFVLKVLGNTAYLDIEDAPRIDEMGMRGVVNRLSYSILKLLCKKECIVAAKGIAKQLNLLNTLAIYGTITKKEEKYCGRDFNRSELCIMYGGTISYDTGLDLFIQTIKQLDLKLALGLKRIRFVITGFGGESELVDLRNSISNSSIILDIKSNLSASEYRYELEQAQAALCLKLPHSEMGATTFPSKVVEIASAGLLLFSTKVSDVPLLFDENSAILLDEASPEELCSALMNFVDNAAMYEKISRNGHKAMINHLSAETVGKKLSLFLGIQ</sequence>
<dbReference type="EMBL" id="JAAOLX010000016">
    <property type="protein sequence ID" value="NHQ88508.1"/>
    <property type="molecule type" value="Genomic_DNA"/>
</dbReference>
<dbReference type="Pfam" id="PF13524">
    <property type="entry name" value="Glyco_trans_1_2"/>
    <property type="match status" value="1"/>
</dbReference>
<dbReference type="InterPro" id="IPR055259">
    <property type="entry name" value="YkvP/CgeB_Glyco_trans-like"/>
</dbReference>
<dbReference type="Proteomes" id="UP000712570">
    <property type="component" value="Unassembled WGS sequence"/>
</dbReference>
<organism evidence="2 3">
    <name type="scientific">Iodobacter violaceini</name>
    <dbReference type="NCBI Taxonomy" id="3044271"/>
    <lineage>
        <taxon>Bacteria</taxon>
        <taxon>Pseudomonadati</taxon>
        <taxon>Pseudomonadota</taxon>
        <taxon>Betaproteobacteria</taxon>
        <taxon>Neisseriales</taxon>
        <taxon>Chitinibacteraceae</taxon>
        <taxon>Iodobacter</taxon>
    </lineage>
</organism>
<dbReference type="Gene3D" id="3.40.50.2000">
    <property type="entry name" value="Glycogen Phosphorylase B"/>
    <property type="match status" value="1"/>
</dbReference>
<dbReference type="RefSeq" id="WP_166830257.1">
    <property type="nucleotide sequence ID" value="NZ_JAAOLX010000016.1"/>
</dbReference>
<keyword evidence="3" id="KW-1185">Reference proteome</keyword>
<gene>
    <name evidence="2" type="ORF">HA050_20625</name>
</gene>
<evidence type="ECO:0000259" key="1">
    <source>
        <dbReference type="Pfam" id="PF13524"/>
    </source>
</evidence>
<evidence type="ECO:0000313" key="2">
    <source>
        <dbReference type="EMBL" id="NHQ88508.1"/>
    </source>
</evidence>
<protein>
    <submittedName>
        <fullName evidence="2">Glycosyltransferase family 4 protein</fullName>
    </submittedName>
</protein>
<dbReference type="SUPFAM" id="SSF53756">
    <property type="entry name" value="UDP-Glycosyltransferase/glycogen phosphorylase"/>
    <property type="match status" value="1"/>
</dbReference>
<accession>A0ABX0KUW7</accession>
<name>A0ABX0KUW7_9NEIS</name>
<reference evidence="2 3" key="1">
    <citation type="submission" date="2020-03" db="EMBL/GenBank/DDBJ databases">
        <title>Draft genome sequence of environmentally isolated violet-colored cultures.</title>
        <authorList>
            <person name="Wilson H.S."/>
        </authorList>
    </citation>
    <scope>NUCLEOTIDE SEQUENCE [LARGE SCALE GENOMIC DNA]</scope>
    <source>
        <strain evidence="2 3">HSC-16F04</strain>
    </source>
</reference>
<proteinExistence type="predicted"/>
<evidence type="ECO:0000313" key="3">
    <source>
        <dbReference type="Proteomes" id="UP000712570"/>
    </source>
</evidence>
<comment type="caution">
    <text evidence="2">The sequence shown here is derived from an EMBL/GenBank/DDBJ whole genome shotgun (WGS) entry which is preliminary data.</text>
</comment>